<dbReference type="Proteomes" id="UP000012015">
    <property type="component" value="Unassembled WGS sequence"/>
</dbReference>
<name>M7NH11_9MICC</name>
<protein>
    <submittedName>
        <fullName evidence="2">Uncharacterized protein</fullName>
    </submittedName>
</protein>
<keyword evidence="3" id="KW-1185">Reference proteome</keyword>
<feature type="transmembrane region" description="Helical" evidence="1">
    <location>
        <begin position="12"/>
        <end position="34"/>
    </location>
</feature>
<gene>
    <name evidence="2" type="ORF">ADIAG_02719</name>
</gene>
<dbReference type="STRING" id="1276920.ADIAG_02719"/>
<reference evidence="2 3" key="1">
    <citation type="journal article" date="2013" name="Genome Announc.">
        <title>Draft Genome Sequence of Arthrobacter gangotriensis Strain Lz1yT, Isolated from a Penguin Rookery Soil Sample Collected in Antarctica, near the Indian Station Dakshin Gangotri.</title>
        <authorList>
            <person name="Shivaji S."/>
            <person name="Ara S."/>
            <person name="Bandi S."/>
            <person name="Singh A."/>
            <person name="Kumar Pinnaka A."/>
        </authorList>
    </citation>
    <scope>NUCLEOTIDE SEQUENCE [LARGE SCALE GENOMIC DNA]</scope>
    <source>
        <strain evidence="2 3">Lz1y</strain>
    </source>
</reference>
<keyword evidence="1" id="KW-0812">Transmembrane</keyword>
<evidence type="ECO:0000313" key="2">
    <source>
        <dbReference type="EMBL" id="EMQ97778.1"/>
    </source>
</evidence>
<comment type="caution">
    <text evidence="2">The sequence shown here is derived from an EMBL/GenBank/DDBJ whole genome shotgun (WGS) entry which is preliminary data.</text>
</comment>
<keyword evidence="1" id="KW-0472">Membrane</keyword>
<evidence type="ECO:0000313" key="3">
    <source>
        <dbReference type="Proteomes" id="UP000012015"/>
    </source>
</evidence>
<keyword evidence="1" id="KW-1133">Transmembrane helix</keyword>
<evidence type="ECO:0000256" key="1">
    <source>
        <dbReference type="SAM" id="Phobius"/>
    </source>
</evidence>
<proteinExistence type="predicted"/>
<organism evidence="2 3">
    <name type="scientific">Paeniglutamicibacter gangotriensis Lz1y</name>
    <dbReference type="NCBI Taxonomy" id="1276920"/>
    <lineage>
        <taxon>Bacteria</taxon>
        <taxon>Bacillati</taxon>
        <taxon>Actinomycetota</taxon>
        <taxon>Actinomycetes</taxon>
        <taxon>Micrococcales</taxon>
        <taxon>Micrococcaceae</taxon>
        <taxon>Paeniglutamicibacter</taxon>
    </lineage>
</organism>
<dbReference type="AlphaFoldDB" id="M7NH11"/>
<accession>M7NH11</accession>
<dbReference type="EMBL" id="AOCK01000008">
    <property type="protein sequence ID" value="EMQ97778.1"/>
    <property type="molecule type" value="Genomic_DNA"/>
</dbReference>
<sequence length="36" mass="3760">MTEKQKMTGTMSAIGTLVVAGWVFIGSGGLALLLDY</sequence>